<dbReference type="Proteomes" id="UP001595952">
    <property type="component" value="Unassembled WGS sequence"/>
</dbReference>
<dbReference type="RefSeq" id="WP_380060468.1">
    <property type="nucleotide sequence ID" value="NZ_JBHSEI010000001.1"/>
</dbReference>
<evidence type="ECO:0000313" key="2">
    <source>
        <dbReference type="EMBL" id="MFC4637449.1"/>
    </source>
</evidence>
<organism evidence="2 3">
    <name type="scientific">Deinococcus hohokamensis</name>
    <dbReference type="NCBI Taxonomy" id="309883"/>
    <lineage>
        <taxon>Bacteria</taxon>
        <taxon>Thermotogati</taxon>
        <taxon>Deinococcota</taxon>
        <taxon>Deinococci</taxon>
        <taxon>Deinococcales</taxon>
        <taxon>Deinococcaceae</taxon>
        <taxon>Deinococcus</taxon>
    </lineage>
</organism>
<name>A0ABV9I5G3_9DEIO</name>
<feature type="transmembrane region" description="Helical" evidence="1">
    <location>
        <begin position="49"/>
        <end position="70"/>
    </location>
</feature>
<feature type="transmembrane region" description="Helical" evidence="1">
    <location>
        <begin position="12"/>
        <end position="37"/>
    </location>
</feature>
<keyword evidence="1" id="KW-0812">Transmembrane</keyword>
<dbReference type="EMBL" id="JBHSEI010000001">
    <property type="protein sequence ID" value="MFC4637449.1"/>
    <property type="molecule type" value="Genomic_DNA"/>
</dbReference>
<sequence length="78" mass="8567">MSSPALLWARVLRVVALLLVLFWALPLVLLRAGWLLVSLDDLSMTPREWAGTLALVLGTSALLLAAAWGLKRLGRRHP</sequence>
<comment type="caution">
    <text evidence="2">The sequence shown here is derived from an EMBL/GenBank/DDBJ whole genome shotgun (WGS) entry which is preliminary data.</text>
</comment>
<accession>A0ABV9I5G3</accession>
<keyword evidence="3" id="KW-1185">Reference proteome</keyword>
<protein>
    <submittedName>
        <fullName evidence="2">Uncharacterized protein</fullName>
    </submittedName>
</protein>
<gene>
    <name evidence="2" type="ORF">ACFO0D_03735</name>
</gene>
<evidence type="ECO:0000313" key="3">
    <source>
        <dbReference type="Proteomes" id="UP001595952"/>
    </source>
</evidence>
<proteinExistence type="predicted"/>
<keyword evidence="1" id="KW-1133">Transmembrane helix</keyword>
<reference evidence="3" key="1">
    <citation type="journal article" date="2019" name="Int. J. Syst. Evol. Microbiol.">
        <title>The Global Catalogue of Microorganisms (GCM) 10K type strain sequencing project: providing services to taxonomists for standard genome sequencing and annotation.</title>
        <authorList>
            <consortium name="The Broad Institute Genomics Platform"/>
            <consortium name="The Broad Institute Genome Sequencing Center for Infectious Disease"/>
            <person name="Wu L."/>
            <person name="Ma J."/>
        </authorList>
    </citation>
    <scope>NUCLEOTIDE SEQUENCE [LARGE SCALE GENOMIC DNA]</scope>
    <source>
        <strain evidence="3">CCUG 55995</strain>
    </source>
</reference>
<evidence type="ECO:0000256" key="1">
    <source>
        <dbReference type="SAM" id="Phobius"/>
    </source>
</evidence>
<keyword evidence="1" id="KW-0472">Membrane</keyword>